<evidence type="ECO:0000256" key="5">
    <source>
        <dbReference type="SAM" id="MobiDB-lite"/>
    </source>
</evidence>
<feature type="transmembrane region" description="Helical" evidence="6">
    <location>
        <begin position="65"/>
        <end position="89"/>
    </location>
</feature>
<comment type="caution">
    <text evidence="7">The sequence shown here is derived from an EMBL/GenBank/DDBJ whole genome shotgun (WGS) entry which is preliminary data.</text>
</comment>
<keyword evidence="3 6" id="KW-1133">Transmembrane helix</keyword>
<evidence type="ECO:0000256" key="3">
    <source>
        <dbReference type="ARBA" id="ARBA00022989"/>
    </source>
</evidence>
<dbReference type="InterPro" id="IPR036259">
    <property type="entry name" value="MFS_trans_sf"/>
</dbReference>
<comment type="subcellular location">
    <subcellularLocation>
        <location evidence="1">Membrane</location>
        <topology evidence="1">Multi-pass membrane protein</topology>
    </subcellularLocation>
</comment>
<feature type="compositionally biased region" description="Basic and acidic residues" evidence="5">
    <location>
        <begin position="217"/>
        <end position="232"/>
    </location>
</feature>
<keyword evidence="2 6" id="KW-0812">Transmembrane</keyword>
<name>A0A4Y3KA78_CELUD</name>
<dbReference type="EMBL" id="BJLP01000003">
    <property type="protein sequence ID" value="GEA79868.1"/>
    <property type="molecule type" value="Genomic_DNA"/>
</dbReference>
<protein>
    <recommendedName>
        <fullName evidence="9">Major facilitator superfamily (MFS) profile domain-containing protein</fullName>
    </recommendedName>
</protein>
<dbReference type="InterPro" id="IPR011701">
    <property type="entry name" value="MFS"/>
</dbReference>
<reference evidence="7 8" key="1">
    <citation type="submission" date="2019-06" db="EMBL/GenBank/DDBJ databases">
        <title>Whole genome shotgun sequence of Cellulomonas uda NBRC 3747.</title>
        <authorList>
            <person name="Hosoyama A."/>
            <person name="Uohara A."/>
            <person name="Ohji S."/>
            <person name="Ichikawa N."/>
        </authorList>
    </citation>
    <scope>NUCLEOTIDE SEQUENCE [LARGE SCALE GENOMIC DNA]</scope>
    <source>
        <strain evidence="7 8">NBRC 3747</strain>
    </source>
</reference>
<dbReference type="Proteomes" id="UP000315842">
    <property type="component" value="Unassembled WGS sequence"/>
</dbReference>
<keyword evidence="4 6" id="KW-0472">Membrane</keyword>
<proteinExistence type="predicted"/>
<evidence type="ECO:0000256" key="4">
    <source>
        <dbReference type="ARBA" id="ARBA00023136"/>
    </source>
</evidence>
<evidence type="ECO:0000256" key="6">
    <source>
        <dbReference type="SAM" id="Phobius"/>
    </source>
</evidence>
<dbReference type="PANTHER" id="PTHR42718">
    <property type="entry name" value="MAJOR FACILITATOR SUPERFAMILY MULTIDRUG TRANSPORTER MFSC"/>
    <property type="match status" value="1"/>
</dbReference>
<dbReference type="PANTHER" id="PTHR42718:SF39">
    <property type="entry name" value="ACTINORHODIN TRANSPORTER-RELATED"/>
    <property type="match status" value="1"/>
</dbReference>
<dbReference type="Gene3D" id="1.20.1250.20">
    <property type="entry name" value="MFS general substrate transporter like domains"/>
    <property type="match status" value="1"/>
</dbReference>
<keyword evidence="8" id="KW-1185">Reference proteome</keyword>
<evidence type="ECO:0000313" key="7">
    <source>
        <dbReference type="EMBL" id="GEA79868.1"/>
    </source>
</evidence>
<evidence type="ECO:0000256" key="1">
    <source>
        <dbReference type="ARBA" id="ARBA00004141"/>
    </source>
</evidence>
<evidence type="ECO:0008006" key="9">
    <source>
        <dbReference type="Google" id="ProtNLM"/>
    </source>
</evidence>
<feature type="transmembrane region" description="Helical" evidence="6">
    <location>
        <begin position="39"/>
        <end position="58"/>
    </location>
</feature>
<dbReference type="GO" id="GO:0016020">
    <property type="term" value="C:membrane"/>
    <property type="evidence" value="ECO:0007669"/>
    <property type="project" value="UniProtKB-SubCell"/>
</dbReference>
<feature type="region of interest" description="Disordered" evidence="5">
    <location>
        <begin position="208"/>
        <end position="232"/>
    </location>
</feature>
<dbReference type="SUPFAM" id="SSF103473">
    <property type="entry name" value="MFS general substrate transporter"/>
    <property type="match status" value="1"/>
</dbReference>
<dbReference type="GO" id="GO:0022857">
    <property type="term" value="F:transmembrane transporter activity"/>
    <property type="evidence" value="ECO:0007669"/>
    <property type="project" value="InterPro"/>
</dbReference>
<evidence type="ECO:0000256" key="2">
    <source>
        <dbReference type="ARBA" id="ARBA00022692"/>
    </source>
</evidence>
<gene>
    <name evidence="7" type="ORF">CUD01_03120</name>
</gene>
<dbReference type="Pfam" id="PF07690">
    <property type="entry name" value="MFS_1"/>
    <property type="match status" value="1"/>
</dbReference>
<sequence length="232" mass="23425">MRGMDALDAGLALLPLAISSFLASGGVHSLSQRMSPVQIVRLGLGLEIAALASLALLIRPGSSTWVTGVPLFVYGMGVGFATAQLTQLILADIPVEKSGQASSTQSTAWQVGSALGIAILGTALFTTLRASTESRLSDQIAADPGIGGLVDAVSHSAGALIAPLSQDPATAFVADAARQALTQGVSVAAWVGVVALVVGFLTTRRLGGTPASATPAPDERADDPVGDEQRTN</sequence>
<organism evidence="7 8">
    <name type="scientific">Cellulomonas uda</name>
    <dbReference type="NCBI Taxonomy" id="1714"/>
    <lineage>
        <taxon>Bacteria</taxon>
        <taxon>Bacillati</taxon>
        <taxon>Actinomycetota</taxon>
        <taxon>Actinomycetes</taxon>
        <taxon>Micrococcales</taxon>
        <taxon>Cellulomonadaceae</taxon>
        <taxon>Cellulomonas</taxon>
    </lineage>
</organism>
<accession>A0A4Y3KA78</accession>
<evidence type="ECO:0000313" key="8">
    <source>
        <dbReference type="Proteomes" id="UP000315842"/>
    </source>
</evidence>
<feature type="transmembrane region" description="Helical" evidence="6">
    <location>
        <begin position="109"/>
        <end position="128"/>
    </location>
</feature>
<dbReference type="AlphaFoldDB" id="A0A4Y3KA78"/>